<evidence type="ECO:0000313" key="3">
    <source>
        <dbReference type="Proteomes" id="UP000187203"/>
    </source>
</evidence>
<keyword evidence="1" id="KW-0732">Signal</keyword>
<keyword evidence="3" id="KW-1185">Reference proteome</keyword>
<comment type="caution">
    <text evidence="2">The sequence shown here is derived from an EMBL/GenBank/DDBJ whole genome shotgun (WGS) entry which is preliminary data.</text>
</comment>
<gene>
    <name evidence="2" type="ORF">COLO4_16005</name>
</gene>
<sequence length="40" mass="4319">MARISSTHLLILVALFFTGPGVSMSTMAHSETARKLQIMA</sequence>
<dbReference type="EMBL" id="AWUE01015854">
    <property type="protein sequence ID" value="OMO95285.1"/>
    <property type="molecule type" value="Genomic_DNA"/>
</dbReference>
<evidence type="ECO:0000313" key="2">
    <source>
        <dbReference type="EMBL" id="OMO95285.1"/>
    </source>
</evidence>
<evidence type="ECO:0000256" key="1">
    <source>
        <dbReference type="SAM" id="SignalP"/>
    </source>
</evidence>
<feature type="signal peptide" evidence="1">
    <location>
        <begin position="1"/>
        <end position="23"/>
    </location>
</feature>
<accession>A0A1R3JKH8</accession>
<feature type="chain" id="PRO_5011983358" evidence="1">
    <location>
        <begin position="24"/>
        <end position="40"/>
    </location>
</feature>
<dbReference type="AlphaFoldDB" id="A0A1R3JKH8"/>
<name>A0A1R3JKH8_9ROSI</name>
<organism evidence="2 3">
    <name type="scientific">Corchorus olitorius</name>
    <dbReference type="NCBI Taxonomy" id="93759"/>
    <lineage>
        <taxon>Eukaryota</taxon>
        <taxon>Viridiplantae</taxon>
        <taxon>Streptophyta</taxon>
        <taxon>Embryophyta</taxon>
        <taxon>Tracheophyta</taxon>
        <taxon>Spermatophyta</taxon>
        <taxon>Magnoliopsida</taxon>
        <taxon>eudicotyledons</taxon>
        <taxon>Gunneridae</taxon>
        <taxon>Pentapetalae</taxon>
        <taxon>rosids</taxon>
        <taxon>malvids</taxon>
        <taxon>Malvales</taxon>
        <taxon>Malvaceae</taxon>
        <taxon>Grewioideae</taxon>
        <taxon>Apeibeae</taxon>
        <taxon>Corchorus</taxon>
    </lineage>
</organism>
<reference evidence="3" key="1">
    <citation type="submission" date="2013-09" db="EMBL/GenBank/DDBJ databases">
        <title>Corchorus olitorius genome sequencing.</title>
        <authorList>
            <person name="Alam M."/>
            <person name="Haque M.S."/>
            <person name="Islam M.S."/>
            <person name="Emdad E.M."/>
            <person name="Islam M.M."/>
            <person name="Ahmed B."/>
            <person name="Halim A."/>
            <person name="Hossen Q.M.M."/>
            <person name="Hossain M.Z."/>
            <person name="Ahmed R."/>
            <person name="Khan M.M."/>
            <person name="Islam R."/>
            <person name="Rashid M.M."/>
            <person name="Khan S.A."/>
            <person name="Rahman M.S."/>
            <person name="Alam M."/>
            <person name="Yahiya A.S."/>
            <person name="Khan M.S."/>
            <person name="Azam M.S."/>
            <person name="Haque T."/>
            <person name="Lashkar M.Z.H."/>
            <person name="Akhand A.I."/>
            <person name="Morshed G."/>
            <person name="Roy S."/>
            <person name="Uddin K.S."/>
            <person name="Rabeya T."/>
            <person name="Hossain A.S."/>
            <person name="Chowdhury A."/>
            <person name="Snigdha A.R."/>
            <person name="Mortoza M.S."/>
            <person name="Matin S.A."/>
            <person name="Hoque S.M.E."/>
            <person name="Islam M.K."/>
            <person name="Roy D.K."/>
            <person name="Haider R."/>
            <person name="Moosa M.M."/>
            <person name="Elias S.M."/>
            <person name="Hasan A.M."/>
            <person name="Jahan S."/>
            <person name="Shafiuddin M."/>
            <person name="Mahmood N."/>
            <person name="Shommy N.S."/>
        </authorList>
    </citation>
    <scope>NUCLEOTIDE SEQUENCE [LARGE SCALE GENOMIC DNA]</scope>
    <source>
        <strain evidence="3">cv. O-4</strain>
    </source>
</reference>
<proteinExistence type="predicted"/>
<dbReference type="Proteomes" id="UP000187203">
    <property type="component" value="Unassembled WGS sequence"/>
</dbReference>
<protein>
    <submittedName>
        <fullName evidence="2">Uncharacterized protein</fullName>
    </submittedName>
</protein>